<accession>A0A0B7JRI5</accession>
<organism evidence="2">
    <name type="scientific">Bionectria ochroleuca</name>
    <name type="common">Gliocladium roseum</name>
    <dbReference type="NCBI Taxonomy" id="29856"/>
    <lineage>
        <taxon>Eukaryota</taxon>
        <taxon>Fungi</taxon>
        <taxon>Dikarya</taxon>
        <taxon>Ascomycota</taxon>
        <taxon>Pezizomycotina</taxon>
        <taxon>Sordariomycetes</taxon>
        <taxon>Hypocreomycetidae</taxon>
        <taxon>Hypocreales</taxon>
        <taxon>Bionectriaceae</taxon>
        <taxon>Clonostachys</taxon>
    </lineage>
</organism>
<dbReference type="PANTHER" id="PTHR14742:SF3">
    <property type="entry name" value="RIBONUCLEASE MRP PROTEIN SUBUNIT SNM1"/>
    <property type="match status" value="1"/>
</dbReference>
<dbReference type="GO" id="GO:0008033">
    <property type="term" value="P:tRNA processing"/>
    <property type="evidence" value="ECO:0007669"/>
    <property type="project" value="TreeGrafter"/>
</dbReference>
<name>A0A0B7JRI5_BIOOC</name>
<dbReference type="EMBL" id="CDPU01000003">
    <property type="protein sequence ID" value="CEO45867.1"/>
    <property type="molecule type" value="Genomic_DNA"/>
</dbReference>
<evidence type="ECO:0000313" key="2">
    <source>
        <dbReference type="EMBL" id="CEO45867.1"/>
    </source>
</evidence>
<feature type="region of interest" description="Disordered" evidence="1">
    <location>
        <begin position="72"/>
        <end position="93"/>
    </location>
</feature>
<proteinExistence type="predicted"/>
<protein>
    <submittedName>
        <fullName evidence="2">Uncharacterized protein</fullName>
    </submittedName>
</protein>
<dbReference type="InterPro" id="IPR007175">
    <property type="entry name" value="Rpr2/Snm1/Rpp21"/>
</dbReference>
<dbReference type="Gene3D" id="6.20.50.20">
    <property type="match status" value="1"/>
</dbReference>
<reference evidence="2" key="1">
    <citation type="submission" date="2015-01" db="EMBL/GenBank/DDBJ databases">
        <authorList>
            <person name="Durling Mikael"/>
        </authorList>
    </citation>
    <scope>NUCLEOTIDE SEQUENCE</scope>
</reference>
<feature type="region of interest" description="Disordered" evidence="1">
    <location>
        <begin position="132"/>
        <end position="185"/>
    </location>
</feature>
<sequence>METPQLSKTIEYLTDAAHFLHETAPETAAHLMAQRRDLMYEHKLSPHENQRQHVCGACGNIMIPGTGSTFRLQRPRHGQKKPQPSKPTAKSMTKTITCGMCDGKTRISLTDSIAPVRYKSRKAHSTKAKSLAEAISSTGPDQLKLSSNAGSKKRAKNRKAGLQALLSGQRQQQSNPLSLADFMKK</sequence>
<gene>
    <name evidence="2" type="ORF">BN869_000001922_1</name>
</gene>
<dbReference type="AlphaFoldDB" id="A0A0B7JRI5"/>
<evidence type="ECO:0000256" key="1">
    <source>
        <dbReference type="SAM" id="MobiDB-lite"/>
    </source>
</evidence>
<dbReference type="PANTHER" id="PTHR14742">
    <property type="entry name" value="RIBONUCLEASE P SUBUNIT P21"/>
    <property type="match status" value="1"/>
</dbReference>
<feature type="compositionally biased region" description="Polar residues" evidence="1">
    <location>
        <begin position="135"/>
        <end position="150"/>
    </location>
</feature>
<feature type="compositionally biased region" description="Polar residues" evidence="1">
    <location>
        <begin position="166"/>
        <end position="177"/>
    </location>
</feature>
<dbReference type="Pfam" id="PF04032">
    <property type="entry name" value="Rpr2"/>
    <property type="match status" value="1"/>
</dbReference>
<dbReference type="GO" id="GO:0005655">
    <property type="term" value="C:nucleolar ribonuclease P complex"/>
    <property type="evidence" value="ECO:0007669"/>
    <property type="project" value="TreeGrafter"/>
</dbReference>